<dbReference type="InterPro" id="IPR000914">
    <property type="entry name" value="SBP_5_dom"/>
</dbReference>
<organism evidence="3 4">
    <name type="scientific">Bifidobacterium pullorum subsp. gallinarum</name>
    <dbReference type="NCBI Taxonomy" id="78344"/>
    <lineage>
        <taxon>Bacteria</taxon>
        <taxon>Bacillati</taxon>
        <taxon>Actinomycetota</taxon>
        <taxon>Actinomycetes</taxon>
        <taxon>Bifidobacteriales</taxon>
        <taxon>Bifidobacteriaceae</taxon>
        <taxon>Bifidobacterium</taxon>
    </lineage>
</organism>
<dbReference type="Gene3D" id="3.90.76.10">
    <property type="entry name" value="Dipeptide-binding Protein, Domain 1"/>
    <property type="match status" value="1"/>
</dbReference>
<dbReference type="eggNOG" id="COG0747">
    <property type="taxonomic scope" value="Bacteria"/>
</dbReference>
<evidence type="ECO:0000256" key="1">
    <source>
        <dbReference type="SAM" id="SignalP"/>
    </source>
</evidence>
<feature type="domain" description="Solute-binding protein family 5" evidence="2">
    <location>
        <begin position="86"/>
        <end position="461"/>
    </location>
</feature>
<dbReference type="PROSITE" id="PS51257">
    <property type="entry name" value="PROKAR_LIPOPROTEIN"/>
    <property type="match status" value="1"/>
</dbReference>
<dbReference type="Pfam" id="PF00496">
    <property type="entry name" value="SBP_bac_5"/>
    <property type="match status" value="1"/>
</dbReference>
<comment type="caution">
    <text evidence="3">The sequence shown here is derived from an EMBL/GenBank/DDBJ whole genome shotgun (WGS) entry which is preliminary data.</text>
</comment>
<protein>
    <submittedName>
        <fullName evidence="3">Dipeptide/oligopeptide ABC transporter periplasmic protein</fullName>
    </submittedName>
</protein>
<dbReference type="Gene3D" id="3.40.190.10">
    <property type="entry name" value="Periplasmic binding protein-like II"/>
    <property type="match status" value="1"/>
</dbReference>
<evidence type="ECO:0000313" key="4">
    <source>
        <dbReference type="Proteomes" id="UP000029046"/>
    </source>
</evidence>
<dbReference type="SUPFAM" id="SSF53850">
    <property type="entry name" value="Periplasmic binding protein-like II"/>
    <property type="match status" value="1"/>
</dbReference>
<keyword evidence="4" id="KW-1185">Reference proteome</keyword>
<dbReference type="PANTHER" id="PTHR30290">
    <property type="entry name" value="PERIPLASMIC BINDING COMPONENT OF ABC TRANSPORTER"/>
    <property type="match status" value="1"/>
</dbReference>
<evidence type="ECO:0000313" key="3">
    <source>
        <dbReference type="EMBL" id="KFI60670.1"/>
    </source>
</evidence>
<keyword evidence="1" id="KW-0732">Signal</keyword>
<dbReference type="OrthoDB" id="9764591at2"/>
<dbReference type="GO" id="GO:0042597">
    <property type="term" value="C:periplasmic space"/>
    <property type="evidence" value="ECO:0007669"/>
    <property type="project" value="UniProtKB-ARBA"/>
</dbReference>
<dbReference type="CDD" id="cd08509">
    <property type="entry name" value="PBP2_TmCBP_oligosaccharides_like"/>
    <property type="match status" value="1"/>
</dbReference>
<proteinExistence type="predicted"/>
<feature type="chain" id="PRO_5038500775" evidence="1">
    <location>
        <begin position="27"/>
        <end position="563"/>
    </location>
</feature>
<gene>
    <name evidence="3" type="ORF">BIGA_1426</name>
</gene>
<name>A0A087APH0_9BIFI</name>
<dbReference type="Gene3D" id="3.10.105.10">
    <property type="entry name" value="Dipeptide-binding Protein, Domain 3"/>
    <property type="match status" value="1"/>
</dbReference>
<dbReference type="PANTHER" id="PTHR30290:SF82">
    <property type="entry name" value="ABC-TYPE DIPEPTIDE_OLIGOPEPTIDE TRANSPORT SYSTEM, PERIPLASMIC COMPONENT"/>
    <property type="match status" value="1"/>
</dbReference>
<dbReference type="Proteomes" id="UP000029046">
    <property type="component" value="Unassembled WGS sequence"/>
</dbReference>
<feature type="signal peptide" evidence="1">
    <location>
        <begin position="1"/>
        <end position="26"/>
    </location>
</feature>
<evidence type="ECO:0000259" key="2">
    <source>
        <dbReference type="Pfam" id="PF00496"/>
    </source>
</evidence>
<dbReference type="InterPro" id="IPR039424">
    <property type="entry name" value="SBP_5"/>
</dbReference>
<dbReference type="RefSeq" id="WP_033507724.1">
    <property type="nucleotide sequence ID" value="NZ_JGYX01000004.1"/>
</dbReference>
<dbReference type="GO" id="GO:1904680">
    <property type="term" value="F:peptide transmembrane transporter activity"/>
    <property type="evidence" value="ECO:0007669"/>
    <property type="project" value="TreeGrafter"/>
</dbReference>
<dbReference type="AlphaFoldDB" id="A0A087APH0"/>
<dbReference type="EMBL" id="JGYX01000004">
    <property type="protein sequence ID" value="KFI60670.1"/>
    <property type="molecule type" value="Genomic_DNA"/>
</dbReference>
<accession>A0A087APH0</accession>
<dbReference type="GO" id="GO:0015833">
    <property type="term" value="P:peptide transport"/>
    <property type="evidence" value="ECO:0007669"/>
    <property type="project" value="TreeGrafter"/>
</dbReference>
<sequence>MNTKRWRKAAALAVAGLMTLSMGACGGDGGGSPQSDQVIINSVMNSSSQASLNYNPFSPTALSGVVGALYEPLFFMNNLKDDPTQLEPLMGESYTISDDAKTIDVKIREGKKWSDGEPYTAEDVAYTFNLVDSNASLNTSGFAGTAEALSDTEVRITLDKSESVNALSYLSGTMIVPKHIWENIDDPVTYTNEDAVGSGPFTVEGGNFSPTAYTFMKNPYYWEDGKPEVDGVRYVLITGGTQASQNALTGGDVDWMSAIFPNMDQVLSGYPDIATVDVPSSQMAFMTCSNADLGCTGPITDPAVRKAIYYALDRDQINKLALNDQYSELAGSLYPYGQFTKYMSKDVPDSPIPGEARVDEATKILEDAGYTKGDDGIYQKDGVKLSIAVAVQSDYSDWINTINVAAQQLKEAGIEIHADQMSSNEWTQAMQQGEFEMSVYGLWVAGAEPWMFYNQFYATNSTAPVGESAWPNYARYSNQTVDDALNVINGTTDVNVKTEEYEKIQNQVFQDMPYIPILRQSGLTEMWTDKVTGWPTNDNVYANPQTWANPDLGIVLKNLKVKQ</sequence>
<dbReference type="GO" id="GO:0043190">
    <property type="term" value="C:ATP-binding cassette (ABC) transporter complex"/>
    <property type="evidence" value="ECO:0007669"/>
    <property type="project" value="InterPro"/>
</dbReference>
<dbReference type="PIRSF" id="PIRSF002741">
    <property type="entry name" value="MppA"/>
    <property type="match status" value="1"/>
</dbReference>
<dbReference type="InterPro" id="IPR030678">
    <property type="entry name" value="Peptide/Ni-bd"/>
</dbReference>
<reference evidence="3 4" key="1">
    <citation type="submission" date="2014-03" db="EMBL/GenBank/DDBJ databases">
        <title>Genomics of Bifidobacteria.</title>
        <authorList>
            <person name="Ventura M."/>
            <person name="Milani C."/>
            <person name="Lugli G.A."/>
        </authorList>
    </citation>
    <scope>NUCLEOTIDE SEQUENCE [LARGE SCALE GENOMIC DNA]</scope>
    <source>
        <strain evidence="3 4">LMG 11586</strain>
    </source>
</reference>